<keyword evidence="3" id="KW-1185">Reference proteome</keyword>
<dbReference type="RefSeq" id="WP_218391772.1">
    <property type="nucleotide sequence ID" value="NZ_JAHUZE010000002.1"/>
</dbReference>
<reference evidence="2 3" key="1">
    <citation type="submission" date="2021-05" db="EMBL/GenBank/DDBJ databases">
        <title>Culturable bacteria isolated from Daya Bay.</title>
        <authorList>
            <person name="Zheng W."/>
            <person name="Yu S."/>
            <person name="Huang Y."/>
        </authorList>
    </citation>
    <scope>NUCLEOTIDE SEQUENCE [LARGE SCALE GENOMIC DNA]</scope>
    <source>
        <strain evidence="2 3">DP4N28-5</strain>
    </source>
</reference>
<sequence length="104" mass="12003">MSFIAMNRFKVAKGREDEFEEVWRSREGRLKDMEGFVEFRMLKGPEQEGHTLYASHTIWESEAAFSAWTKSEAFRQAHRNAGQTKGLYLGPPSFEGFTTVLHEA</sequence>
<evidence type="ECO:0000259" key="1">
    <source>
        <dbReference type="PROSITE" id="PS51725"/>
    </source>
</evidence>
<gene>
    <name evidence="2" type="ORF">KJP28_06530</name>
</gene>
<dbReference type="Proteomes" id="UP000756530">
    <property type="component" value="Unassembled WGS sequence"/>
</dbReference>
<dbReference type="EMBL" id="JAHUZE010000002">
    <property type="protein sequence ID" value="MBV7378577.1"/>
    <property type="molecule type" value="Genomic_DNA"/>
</dbReference>
<organism evidence="2 3">
    <name type="scientific">Maritimibacter dapengensis</name>
    <dbReference type="NCBI Taxonomy" id="2836868"/>
    <lineage>
        <taxon>Bacteria</taxon>
        <taxon>Pseudomonadati</taxon>
        <taxon>Pseudomonadota</taxon>
        <taxon>Alphaproteobacteria</taxon>
        <taxon>Rhodobacterales</taxon>
        <taxon>Roseobacteraceae</taxon>
        <taxon>Maritimibacter</taxon>
    </lineage>
</organism>
<dbReference type="PANTHER" id="PTHR34474:SF2">
    <property type="entry name" value="SIGNAL TRANSDUCTION PROTEIN TRAP"/>
    <property type="match status" value="1"/>
</dbReference>
<dbReference type="Pfam" id="PF03992">
    <property type="entry name" value="ABM"/>
    <property type="match status" value="1"/>
</dbReference>
<dbReference type="InterPro" id="IPR050404">
    <property type="entry name" value="Heme-degrading_MO"/>
</dbReference>
<dbReference type="InterPro" id="IPR007138">
    <property type="entry name" value="ABM_dom"/>
</dbReference>
<dbReference type="GO" id="GO:0004497">
    <property type="term" value="F:monooxygenase activity"/>
    <property type="evidence" value="ECO:0007669"/>
    <property type="project" value="UniProtKB-KW"/>
</dbReference>
<accession>A0ABS6T014</accession>
<keyword evidence="2" id="KW-0560">Oxidoreductase</keyword>
<evidence type="ECO:0000313" key="2">
    <source>
        <dbReference type="EMBL" id="MBV7378577.1"/>
    </source>
</evidence>
<protein>
    <submittedName>
        <fullName evidence="2">Antibiotic biosynthesis monooxygenase</fullName>
    </submittedName>
</protein>
<evidence type="ECO:0000313" key="3">
    <source>
        <dbReference type="Proteomes" id="UP000756530"/>
    </source>
</evidence>
<comment type="caution">
    <text evidence="2">The sequence shown here is derived from an EMBL/GenBank/DDBJ whole genome shotgun (WGS) entry which is preliminary data.</text>
</comment>
<name>A0ABS6T014_9RHOB</name>
<proteinExistence type="predicted"/>
<dbReference type="PROSITE" id="PS51725">
    <property type="entry name" value="ABM"/>
    <property type="match status" value="1"/>
</dbReference>
<feature type="domain" description="ABM" evidence="1">
    <location>
        <begin position="3"/>
        <end position="101"/>
    </location>
</feature>
<dbReference type="PANTHER" id="PTHR34474">
    <property type="entry name" value="SIGNAL TRANSDUCTION PROTEIN TRAP"/>
    <property type="match status" value="1"/>
</dbReference>
<keyword evidence="2" id="KW-0503">Monooxygenase</keyword>